<evidence type="ECO:0000313" key="3">
    <source>
        <dbReference type="Proteomes" id="UP001597549"/>
    </source>
</evidence>
<sequence>MLTFFIYLIDINFQPTNEYEEDLKPFGFLFPILVIIYCFYYLLNQKRFYVYNTYFEIKVLFKTDKYFYSEIKTHYSEEFQGKYSEWTEHYLVFNTDEKITIVTTEYDNFHEFFYEIKQRIKKNKKLNTLLKQPKSLRYAVICGIISLVLFYFSSYFYDFRPIDHKDYLYMQTVLQNDETFVRNGEGKKQIEIEVIEQKDFNFIISGNSYAAISDQYSFNETFKKGNKIAIGIKKDEFIKKISKTKKLSFLDKYFNFKLIRVHQIKDATGKSLIDLEEINRLNTESNYLSIGTLSLFGLLFLFLTFGNYKAHLKTNK</sequence>
<accession>A0ABW5Z5K0</accession>
<keyword evidence="1" id="KW-0812">Transmembrane</keyword>
<evidence type="ECO:0000313" key="2">
    <source>
        <dbReference type="EMBL" id="MFD2908034.1"/>
    </source>
</evidence>
<name>A0ABW5Z5K0_9FLAO</name>
<evidence type="ECO:0000256" key="1">
    <source>
        <dbReference type="SAM" id="Phobius"/>
    </source>
</evidence>
<reference evidence="3" key="1">
    <citation type="journal article" date="2019" name="Int. J. Syst. Evol. Microbiol.">
        <title>The Global Catalogue of Microorganisms (GCM) 10K type strain sequencing project: providing services to taxonomists for standard genome sequencing and annotation.</title>
        <authorList>
            <consortium name="The Broad Institute Genomics Platform"/>
            <consortium name="The Broad Institute Genome Sequencing Center for Infectious Disease"/>
            <person name="Wu L."/>
            <person name="Ma J."/>
        </authorList>
    </citation>
    <scope>NUCLEOTIDE SEQUENCE [LARGE SCALE GENOMIC DNA]</scope>
    <source>
        <strain evidence="3">KCTC 52644</strain>
    </source>
</reference>
<dbReference type="RefSeq" id="WP_379805065.1">
    <property type="nucleotide sequence ID" value="NZ_JBHUOL010000010.1"/>
</dbReference>
<dbReference type="EMBL" id="JBHUOL010000010">
    <property type="protein sequence ID" value="MFD2908034.1"/>
    <property type="molecule type" value="Genomic_DNA"/>
</dbReference>
<keyword evidence="1" id="KW-1133">Transmembrane helix</keyword>
<feature type="transmembrane region" description="Helical" evidence="1">
    <location>
        <begin position="287"/>
        <end position="308"/>
    </location>
</feature>
<organism evidence="2 3">
    <name type="scientific">Flavobacterium ardleyense</name>
    <dbReference type="NCBI Taxonomy" id="2038737"/>
    <lineage>
        <taxon>Bacteria</taxon>
        <taxon>Pseudomonadati</taxon>
        <taxon>Bacteroidota</taxon>
        <taxon>Flavobacteriia</taxon>
        <taxon>Flavobacteriales</taxon>
        <taxon>Flavobacteriaceae</taxon>
        <taxon>Flavobacterium</taxon>
    </lineage>
</organism>
<feature type="transmembrane region" description="Helical" evidence="1">
    <location>
        <begin position="135"/>
        <end position="157"/>
    </location>
</feature>
<keyword evidence="1" id="KW-0472">Membrane</keyword>
<gene>
    <name evidence="2" type="ORF">ACFSX9_04725</name>
</gene>
<dbReference type="Proteomes" id="UP001597549">
    <property type="component" value="Unassembled WGS sequence"/>
</dbReference>
<proteinExistence type="predicted"/>
<comment type="caution">
    <text evidence="2">The sequence shown here is derived from an EMBL/GenBank/DDBJ whole genome shotgun (WGS) entry which is preliminary data.</text>
</comment>
<feature type="transmembrane region" description="Helical" evidence="1">
    <location>
        <begin position="26"/>
        <end position="43"/>
    </location>
</feature>
<protein>
    <submittedName>
        <fullName evidence="2">Uncharacterized protein</fullName>
    </submittedName>
</protein>
<keyword evidence="3" id="KW-1185">Reference proteome</keyword>